<organism evidence="1 2">
    <name type="scientific">Bacillus thuringiensis</name>
    <dbReference type="NCBI Taxonomy" id="1428"/>
    <lineage>
        <taxon>Bacteria</taxon>
        <taxon>Bacillati</taxon>
        <taxon>Bacillota</taxon>
        <taxon>Bacilli</taxon>
        <taxon>Bacillales</taxon>
        <taxon>Bacillaceae</taxon>
        <taxon>Bacillus</taxon>
        <taxon>Bacillus cereus group</taxon>
    </lineage>
</organism>
<sequence>MSNHLSEEEQNKEFEMLRKQYNIPEFITVLDATIILGISAKEVRQKCMEKEIKAQQRLENSGKWCIETKQFMNHENWDMFVEKCRETKEKSIRFAQKMIELLNDVDSYNKN</sequence>
<dbReference type="EMBL" id="NUVX01000081">
    <property type="protein sequence ID" value="PFJ28962.1"/>
    <property type="molecule type" value="Genomic_DNA"/>
</dbReference>
<name>A0A9X6ZQ46_BACTU</name>
<evidence type="ECO:0008006" key="3">
    <source>
        <dbReference type="Google" id="ProtNLM"/>
    </source>
</evidence>
<reference evidence="1 2" key="1">
    <citation type="submission" date="2017-09" db="EMBL/GenBank/DDBJ databases">
        <title>Large-scale bioinformatics analysis of Bacillus genomes uncovers conserved roles of natural products in bacterial physiology.</title>
        <authorList>
            <consortium name="Agbiome Team Llc"/>
            <person name="Bleich R.M."/>
            <person name="Grubbs K.J."/>
            <person name="Santa Maria K.C."/>
            <person name="Allen S.E."/>
            <person name="Farag S."/>
            <person name="Shank E.A."/>
            <person name="Bowers A."/>
        </authorList>
    </citation>
    <scope>NUCLEOTIDE SEQUENCE [LARGE SCALE GENOMIC DNA]</scope>
    <source>
        <strain evidence="1 2">AFS085496</strain>
    </source>
</reference>
<proteinExistence type="predicted"/>
<comment type="caution">
    <text evidence="1">The sequence shown here is derived from an EMBL/GenBank/DDBJ whole genome shotgun (WGS) entry which is preliminary data.</text>
</comment>
<accession>A0A9X6ZQ46</accession>
<dbReference type="AlphaFoldDB" id="A0A9X6ZQ46"/>
<evidence type="ECO:0000313" key="2">
    <source>
        <dbReference type="Proteomes" id="UP000224003"/>
    </source>
</evidence>
<evidence type="ECO:0000313" key="1">
    <source>
        <dbReference type="EMBL" id="PFJ28962.1"/>
    </source>
</evidence>
<dbReference type="RefSeq" id="WP_098517671.1">
    <property type="nucleotide sequence ID" value="NZ_NUVX01000081.1"/>
</dbReference>
<gene>
    <name evidence="1" type="ORF">COJ15_32355</name>
</gene>
<dbReference type="Proteomes" id="UP000224003">
    <property type="component" value="Unassembled WGS sequence"/>
</dbReference>
<protein>
    <recommendedName>
        <fullName evidence="3">Phage protein</fullName>
    </recommendedName>
</protein>